<feature type="transmembrane region" description="Helical" evidence="7">
    <location>
        <begin position="112"/>
        <end position="143"/>
    </location>
</feature>
<dbReference type="Gene3D" id="1.20.1250.20">
    <property type="entry name" value="MFS general substrate transporter like domains"/>
    <property type="match status" value="2"/>
</dbReference>
<protein>
    <submittedName>
        <fullName evidence="9">MFS transporter</fullName>
    </submittedName>
</protein>
<feature type="transmembrane region" description="Helical" evidence="7">
    <location>
        <begin position="308"/>
        <end position="327"/>
    </location>
</feature>
<evidence type="ECO:0000256" key="2">
    <source>
        <dbReference type="ARBA" id="ARBA00022448"/>
    </source>
</evidence>
<feature type="transmembrane region" description="Helical" evidence="7">
    <location>
        <begin position="365"/>
        <end position="387"/>
    </location>
</feature>
<comment type="subcellular location">
    <subcellularLocation>
        <location evidence="1">Cell membrane</location>
        <topology evidence="1">Multi-pass membrane protein</topology>
    </subcellularLocation>
</comment>
<proteinExistence type="predicted"/>
<organism evidence="9 10">
    <name type="scientific">Agrococcus citreus</name>
    <dbReference type="NCBI Taxonomy" id="84643"/>
    <lineage>
        <taxon>Bacteria</taxon>
        <taxon>Bacillati</taxon>
        <taxon>Actinomycetota</taxon>
        <taxon>Actinomycetes</taxon>
        <taxon>Micrococcales</taxon>
        <taxon>Microbacteriaceae</taxon>
        <taxon>Agrococcus</taxon>
    </lineage>
</organism>
<evidence type="ECO:0000256" key="6">
    <source>
        <dbReference type="ARBA" id="ARBA00023136"/>
    </source>
</evidence>
<keyword evidence="5 7" id="KW-1133">Transmembrane helix</keyword>
<evidence type="ECO:0000256" key="3">
    <source>
        <dbReference type="ARBA" id="ARBA00022475"/>
    </source>
</evidence>
<feature type="transmembrane region" description="Helical" evidence="7">
    <location>
        <begin position="190"/>
        <end position="207"/>
    </location>
</feature>
<dbReference type="PROSITE" id="PS50850">
    <property type="entry name" value="MFS"/>
    <property type="match status" value="1"/>
</dbReference>
<feature type="transmembrane region" description="Helical" evidence="7">
    <location>
        <begin position="164"/>
        <end position="184"/>
    </location>
</feature>
<feature type="transmembrane region" description="Helical" evidence="7">
    <location>
        <begin position="240"/>
        <end position="258"/>
    </location>
</feature>
<evidence type="ECO:0000256" key="7">
    <source>
        <dbReference type="SAM" id="Phobius"/>
    </source>
</evidence>
<evidence type="ECO:0000256" key="1">
    <source>
        <dbReference type="ARBA" id="ARBA00004651"/>
    </source>
</evidence>
<feature type="transmembrane region" description="Helical" evidence="7">
    <location>
        <begin position="399"/>
        <end position="420"/>
    </location>
</feature>
<gene>
    <name evidence="9" type="ORF">GCM10009640_07670</name>
</gene>
<dbReference type="Proteomes" id="UP001501266">
    <property type="component" value="Unassembled WGS sequence"/>
</dbReference>
<reference evidence="9 10" key="1">
    <citation type="journal article" date="2019" name="Int. J. Syst. Evol. Microbiol.">
        <title>The Global Catalogue of Microorganisms (GCM) 10K type strain sequencing project: providing services to taxonomists for standard genome sequencing and annotation.</title>
        <authorList>
            <consortium name="The Broad Institute Genomics Platform"/>
            <consortium name="The Broad Institute Genome Sequencing Center for Infectious Disease"/>
            <person name="Wu L."/>
            <person name="Ma J."/>
        </authorList>
    </citation>
    <scope>NUCLEOTIDE SEQUENCE [LARGE SCALE GENOMIC DNA]</scope>
    <source>
        <strain evidence="9 10">JCM 12398</strain>
    </source>
</reference>
<sequence>MTIAAAPPRASSARVAAAATVGTALESYDFYTYSYFAAFFAGPFFFSALGATGALLASFATIGIAFVVRPIGAVLFGHLGDRIGRRRTLIMTVTLMGVATGLVGLLPTGAEWAALGAVALVLLRIVQGLSLGGEWGGAVLLATEHADARRRPFFASLPQLGSPIGSVAAGGLMLAMFFGLGPAAMAEWGWRIPFLLAIPLIAVSLYLRWSVDETPVFQALAARGERERNPVWAAIRTQPAAFGVAILVALLGIGSYSLMNTYTMGYGVAQLGYDEMQLLTAATIGGLLQFVTVPGFGWLATRIGSARVVAIGALGTLLIAFPIYWLLGSATFAVLVVLMVVGGILPTASWAALGGTMQELFRGRHAYSALSVAYALAAVVSGFIPFLTDALGVVSGGAWWHPGVVLAALSALTLAGALGAQRMRRLGDEDADAALAAAREPVPAPA</sequence>
<dbReference type="InterPro" id="IPR020846">
    <property type="entry name" value="MFS_dom"/>
</dbReference>
<keyword evidence="4 7" id="KW-0812">Transmembrane</keyword>
<evidence type="ECO:0000256" key="4">
    <source>
        <dbReference type="ARBA" id="ARBA00022692"/>
    </source>
</evidence>
<accession>A0ABN1YPR8</accession>
<evidence type="ECO:0000256" key="5">
    <source>
        <dbReference type="ARBA" id="ARBA00022989"/>
    </source>
</evidence>
<keyword evidence="6 7" id="KW-0472">Membrane</keyword>
<comment type="caution">
    <text evidence="9">The sequence shown here is derived from an EMBL/GenBank/DDBJ whole genome shotgun (WGS) entry which is preliminary data.</text>
</comment>
<evidence type="ECO:0000313" key="10">
    <source>
        <dbReference type="Proteomes" id="UP001501266"/>
    </source>
</evidence>
<dbReference type="SUPFAM" id="SSF103473">
    <property type="entry name" value="MFS general substrate transporter"/>
    <property type="match status" value="1"/>
</dbReference>
<feature type="domain" description="Major facilitator superfamily (MFS) profile" evidence="8">
    <location>
        <begin position="15"/>
        <end position="425"/>
    </location>
</feature>
<dbReference type="RefSeq" id="WP_343917486.1">
    <property type="nucleotide sequence ID" value="NZ_BAAAKK010000001.1"/>
</dbReference>
<dbReference type="PANTHER" id="PTHR43045">
    <property type="entry name" value="SHIKIMATE TRANSPORTER"/>
    <property type="match status" value="1"/>
</dbReference>
<evidence type="ECO:0000259" key="8">
    <source>
        <dbReference type="PROSITE" id="PS50850"/>
    </source>
</evidence>
<feature type="transmembrane region" description="Helical" evidence="7">
    <location>
        <begin position="35"/>
        <end position="68"/>
    </location>
</feature>
<name>A0ABN1YPR8_9MICO</name>
<dbReference type="PANTHER" id="PTHR43045:SF1">
    <property type="entry name" value="SHIKIMATE TRANSPORTER"/>
    <property type="match status" value="1"/>
</dbReference>
<feature type="transmembrane region" description="Helical" evidence="7">
    <location>
        <begin position="333"/>
        <end position="353"/>
    </location>
</feature>
<keyword evidence="3" id="KW-1003">Cell membrane</keyword>
<evidence type="ECO:0000313" key="9">
    <source>
        <dbReference type="EMBL" id="GAA1419619.1"/>
    </source>
</evidence>
<dbReference type="Pfam" id="PF07690">
    <property type="entry name" value="MFS_1"/>
    <property type="match status" value="1"/>
</dbReference>
<dbReference type="InterPro" id="IPR011701">
    <property type="entry name" value="MFS"/>
</dbReference>
<dbReference type="EMBL" id="BAAAKK010000001">
    <property type="protein sequence ID" value="GAA1419619.1"/>
    <property type="molecule type" value="Genomic_DNA"/>
</dbReference>
<dbReference type="InterPro" id="IPR036259">
    <property type="entry name" value="MFS_trans_sf"/>
</dbReference>
<keyword evidence="10" id="KW-1185">Reference proteome</keyword>
<keyword evidence="2" id="KW-0813">Transport</keyword>
<feature type="transmembrane region" description="Helical" evidence="7">
    <location>
        <begin position="278"/>
        <end position="301"/>
    </location>
</feature>
<dbReference type="PROSITE" id="PS00217">
    <property type="entry name" value="SUGAR_TRANSPORT_2"/>
    <property type="match status" value="1"/>
</dbReference>
<dbReference type="InterPro" id="IPR005829">
    <property type="entry name" value="Sugar_transporter_CS"/>
</dbReference>
<feature type="transmembrane region" description="Helical" evidence="7">
    <location>
        <begin position="89"/>
        <end position="106"/>
    </location>
</feature>